<dbReference type="InterPro" id="IPR051484">
    <property type="entry name" value="Tensin_PTEN_phosphatase"/>
</dbReference>
<organism evidence="2 3">
    <name type="scientific">Diceros bicornis minor</name>
    <name type="common">South-central black rhinoceros</name>
    <dbReference type="NCBI Taxonomy" id="77932"/>
    <lineage>
        <taxon>Eukaryota</taxon>
        <taxon>Metazoa</taxon>
        <taxon>Chordata</taxon>
        <taxon>Craniata</taxon>
        <taxon>Vertebrata</taxon>
        <taxon>Euteleostomi</taxon>
        <taxon>Mammalia</taxon>
        <taxon>Eutheria</taxon>
        <taxon>Laurasiatheria</taxon>
        <taxon>Perissodactyla</taxon>
        <taxon>Rhinocerotidae</taxon>
        <taxon>Diceros</taxon>
    </lineage>
</organism>
<accession>A0A7J7FK99</accession>
<dbReference type="Pfam" id="PF08416">
    <property type="entry name" value="PTB"/>
    <property type="match status" value="1"/>
</dbReference>
<dbReference type="Gene3D" id="2.30.29.30">
    <property type="entry name" value="Pleckstrin-homology domain (PH domain)/Phosphotyrosine-binding domain (PTB)"/>
    <property type="match status" value="1"/>
</dbReference>
<dbReference type="GO" id="GO:0004725">
    <property type="term" value="F:protein tyrosine phosphatase activity"/>
    <property type="evidence" value="ECO:0007669"/>
    <property type="project" value="TreeGrafter"/>
</dbReference>
<keyword evidence="3" id="KW-1185">Reference proteome</keyword>
<gene>
    <name evidence="2" type="ORF">HPG69_015075</name>
</gene>
<dbReference type="Proteomes" id="UP000551758">
    <property type="component" value="Unassembled WGS sequence"/>
</dbReference>
<dbReference type="InterPro" id="IPR011993">
    <property type="entry name" value="PH-like_dom_sf"/>
</dbReference>
<reference evidence="2 3" key="1">
    <citation type="journal article" date="2020" name="Mol. Biol. Evol.">
        <title>Interspecific Gene Flow and the Evolution of Specialization in Black and White Rhinoceros.</title>
        <authorList>
            <person name="Moodley Y."/>
            <person name="Westbury M.V."/>
            <person name="Russo I.M."/>
            <person name="Gopalakrishnan S."/>
            <person name="Rakotoarivelo A."/>
            <person name="Olsen R.A."/>
            <person name="Prost S."/>
            <person name="Tunstall T."/>
            <person name="Ryder O.A."/>
            <person name="Dalen L."/>
            <person name="Bruford M.W."/>
        </authorList>
    </citation>
    <scope>NUCLEOTIDE SEQUENCE [LARGE SCALE GENOMIC DNA]</scope>
    <source>
        <strain evidence="2">SBR-YM</strain>
        <tissue evidence="2">Skin</tissue>
    </source>
</reference>
<proteinExistence type="predicted"/>
<dbReference type="InterPro" id="IPR013625">
    <property type="entry name" value="PTB"/>
</dbReference>
<dbReference type="PANTHER" id="PTHR45734">
    <property type="entry name" value="TENSIN"/>
    <property type="match status" value="1"/>
</dbReference>
<evidence type="ECO:0000259" key="1">
    <source>
        <dbReference type="Pfam" id="PF08416"/>
    </source>
</evidence>
<comment type="caution">
    <text evidence="2">The sequence shown here is derived from an EMBL/GenBank/DDBJ whole genome shotgun (WGS) entry which is preliminary data.</text>
</comment>
<dbReference type="AlphaFoldDB" id="A0A7J7FK99"/>
<name>A0A7J7FK99_DICBM</name>
<protein>
    <recommendedName>
        <fullName evidence="1">PTB domain-containing protein</fullName>
    </recommendedName>
</protein>
<dbReference type="SUPFAM" id="SSF50729">
    <property type="entry name" value="PH domain-like"/>
    <property type="match status" value="1"/>
</dbReference>
<evidence type="ECO:0000313" key="2">
    <source>
        <dbReference type="EMBL" id="KAF5928469.1"/>
    </source>
</evidence>
<evidence type="ECO:0000313" key="3">
    <source>
        <dbReference type="Proteomes" id="UP000551758"/>
    </source>
</evidence>
<dbReference type="PANTHER" id="PTHR45734:SF1">
    <property type="entry name" value="TENSIN-2"/>
    <property type="match status" value="1"/>
</dbReference>
<sequence>MDQPRRDHLQSLVEGMLSPCPPWLCTPRIFGFVAKKPGSPWENVCHLFAELDPDQPAGAIVTFITKVLLGQRK</sequence>
<dbReference type="EMBL" id="JACDTQ010000370">
    <property type="protein sequence ID" value="KAF5928469.1"/>
    <property type="molecule type" value="Genomic_DNA"/>
</dbReference>
<dbReference type="GO" id="GO:0005925">
    <property type="term" value="C:focal adhesion"/>
    <property type="evidence" value="ECO:0007669"/>
    <property type="project" value="TreeGrafter"/>
</dbReference>
<feature type="domain" description="PTB" evidence="1">
    <location>
        <begin position="28"/>
        <end position="73"/>
    </location>
</feature>